<feature type="non-terminal residue" evidence="2">
    <location>
        <position position="1"/>
    </location>
</feature>
<evidence type="ECO:0000313" key="2">
    <source>
        <dbReference type="EMBL" id="CAA9545628.1"/>
    </source>
</evidence>
<protein>
    <submittedName>
        <fullName evidence="2">Uncharacterized protein</fullName>
    </submittedName>
</protein>
<name>A0A6J4UBN1_9BACT</name>
<dbReference type="AlphaFoldDB" id="A0A6J4UBN1"/>
<gene>
    <name evidence="2" type="ORF">AVDCRST_MAG33-439</name>
</gene>
<reference evidence="2" key="1">
    <citation type="submission" date="2020-02" db="EMBL/GenBank/DDBJ databases">
        <authorList>
            <person name="Meier V. D."/>
        </authorList>
    </citation>
    <scope>NUCLEOTIDE SEQUENCE</scope>
    <source>
        <strain evidence="2">AVDCRST_MAG33</strain>
    </source>
</reference>
<proteinExistence type="predicted"/>
<feature type="region of interest" description="Disordered" evidence="1">
    <location>
        <begin position="1"/>
        <end position="41"/>
    </location>
</feature>
<accession>A0A6J4UBN1</accession>
<dbReference type="EMBL" id="CADCWK010000035">
    <property type="protein sequence ID" value="CAA9545628.1"/>
    <property type="molecule type" value="Genomic_DNA"/>
</dbReference>
<sequence length="41" mass="4402">CTPCLVSRARLSAGQRPNRSPSPPDPDGRYGTRPGRSSQYG</sequence>
<organism evidence="2">
    <name type="scientific">uncultured Thermomicrobiales bacterium</name>
    <dbReference type="NCBI Taxonomy" id="1645740"/>
    <lineage>
        <taxon>Bacteria</taxon>
        <taxon>Pseudomonadati</taxon>
        <taxon>Thermomicrobiota</taxon>
        <taxon>Thermomicrobia</taxon>
        <taxon>Thermomicrobiales</taxon>
        <taxon>environmental samples</taxon>
    </lineage>
</organism>
<evidence type="ECO:0000256" key="1">
    <source>
        <dbReference type="SAM" id="MobiDB-lite"/>
    </source>
</evidence>
<feature type="non-terminal residue" evidence="2">
    <location>
        <position position="41"/>
    </location>
</feature>